<protein>
    <submittedName>
        <fullName evidence="2">Immunity repressor</fullName>
    </submittedName>
</protein>
<accession>A0A142KA28</accession>
<dbReference type="GeneID" id="29124570"/>
<dbReference type="EMBL" id="KU963252">
    <property type="protein sequence ID" value="AMS02961.1"/>
    <property type="molecule type" value="Genomic_DNA"/>
</dbReference>
<evidence type="ECO:0000313" key="2">
    <source>
        <dbReference type="EMBL" id="AMS02961.1"/>
    </source>
</evidence>
<organism evidence="2 3">
    <name type="scientific">Gordonia phage Schnabeltier</name>
    <dbReference type="NCBI Taxonomy" id="1821561"/>
    <lineage>
        <taxon>Viruses</taxon>
        <taxon>Duplodnaviria</taxon>
        <taxon>Heunggongvirae</taxon>
        <taxon>Uroviricota</taxon>
        <taxon>Caudoviricetes</taxon>
        <taxon>Schnabeltiervirus</taxon>
        <taxon>Schnabeltiervirus schnabeltier</taxon>
    </lineage>
</organism>
<evidence type="ECO:0000313" key="3">
    <source>
        <dbReference type="Proteomes" id="UP000204094"/>
    </source>
</evidence>
<dbReference type="Proteomes" id="UP000204094">
    <property type="component" value="Segment"/>
</dbReference>
<proteinExistence type="predicted"/>
<feature type="region of interest" description="Disordered" evidence="1">
    <location>
        <begin position="90"/>
        <end position="120"/>
    </location>
</feature>
<name>A0A142KA28_9CAUD</name>
<sequence length="145" mass="16191">MHELRGQCTLFGMTTQMDEIGWVPAADSFGARLALVRQRMGWNAKEAAMACSIPPGSWREWEMRNRLPRQFEESAKKIAEHTGCDLMWLMTGRPTPLNNPPGGGAQPSDESEDSNRKQMLLMRQRRSLSLVGADEDPVYDLAAAA</sequence>
<dbReference type="SUPFAM" id="SSF47413">
    <property type="entry name" value="lambda repressor-like DNA-binding domains"/>
    <property type="match status" value="1"/>
</dbReference>
<evidence type="ECO:0000256" key="1">
    <source>
        <dbReference type="SAM" id="MobiDB-lite"/>
    </source>
</evidence>
<keyword evidence="3" id="KW-1185">Reference proteome</keyword>
<gene>
    <name evidence="2" type="primary">40</name>
    <name evidence="2" type="ORF">SEA_SCHNABELTIER_40</name>
</gene>
<dbReference type="Gene3D" id="1.10.260.40">
    <property type="entry name" value="lambda repressor-like DNA-binding domains"/>
    <property type="match status" value="1"/>
</dbReference>
<reference evidence="2" key="1">
    <citation type="submission" date="2018-02" db="EMBL/GenBank/DDBJ databases">
        <authorList>
            <person name="Arnold Z.M."/>
            <person name="Basina A."/>
            <person name="Iyer A.M."/>
            <person name="Stoner T.H."/>
            <person name="Kasturiarachi N.S."/>
            <person name="Pressimone C.A."/>
            <person name="Schiebel J.G."/>
            <person name="Furbee E.C."/>
            <person name="Grubb S.R."/>
            <person name="Warner M.H."/>
            <person name="Montgomery M.T."/>
            <person name="Garlena R.A."/>
            <person name="Russell D.A."/>
            <person name="Pope W.H."/>
            <person name="Jacobs-Sera D."/>
            <person name="Hendrix R.W."/>
            <person name="Hatfull G.F."/>
        </authorList>
    </citation>
    <scope>NUCLEOTIDE SEQUENCE</scope>
</reference>
<dbReference type="GO" id="GO:0003677">
    <property type="term" value="F:DNA binding"/>
    <property type="evidence" value="ECO:0007669"/>
    <property type="project" value="InterPro"/>
</dbReference>
<dbReference type="InterPro" id="IPR010982">
    <property type="entry name" value="Lambda_DNA-bd_dom_sf"/>
</dbReference>
<dbReference type="KEGG" id="vg:29124570"/>
<dbReference type="OrthoDB" id="33109at10239"/>
<dbReference type="RefSeq" id="YP_009303423.1">
    <property type="nucleotide sequence ID" value="NC_031255.2"/>
</dbReference>